<name>G1KVM9_ANOCA</name>
<dbReference type="InParanoid" id="G1KVM9"/>
<dbReference type="PROSITE" id="PS00128">
    <property type="entry name" value="GLYCOSYL_HYDROL_F22_1"/>
    <property type="match status" value="1"/>
</dbReference>
<dbReference type="PRINTS" id="PR00135">
    <property type="entry name" value="LYZLACT"/>
</dbReference>
<keyword evidence="7" id="KW-1185">Reference proteome</keyword>
<dbReference type="PANTHER" id="PTHR11407:SF69">
    <property type="entry name" value="LYSOZYME C, MILK ISOZYME"/>
    <property type="match status" value="1"/>
</dbReference>
<dbReference type="Gene3D" id="1.10.530.10">
    <property type="match status" value="1"/>
</dbReference>
<dbReference type="InterPro" id="IPR023346">
    <property type="entry name" value="Lysozyme-like_dom_sf"/>
</dbReference>
<feature type="domain" description="Glycosyl hydrolases family 22 (GH22)" evidence="5">
    <location>
        <begin position="106"/>
        <end position="124"/>
    </location>
</feature>
<evidence type="ECO:0000313" key="6">
    <source>
        <dbReference type="Ensembl" id="ENSACAP00000018662.2"/>
    </source>
</evidence>
<proteinExistence type="inferred from homology"/>
<evidence type="ECO:0000256" key="2">
    <source>
        <dbReference type="ARBA" id="ARBA00023157"/>
    </source>
</evidence>
<evidence type="ECO:0000256" key="4">
    <source>
        <dbReference type="SAM" id="SignalP"/>
    </source>
</evidence>
<evidence type="ECO:0000256" key="3">
    <source>
        <dbReference type="RuleBase" id="RU004440"/>
    </source>
</evidence>
<dbReference type="InterPro" id="IPR000974">
    <property type="entry name" value="Glyco_hydro_22_lys"/>
</dbReference>
<evidence type="ECO:0000313" key="7">
    <source>
        <dbReference type="Proteomes" id="UP000001646"/>
    </source>
</evidence>
<keyword evidence="2" id="KW-1015">Disulfide bond</keyword>
<organism evidence="6 7">
    <name type="scientific">Anolis carolinensis</name>
    <name type="common">Green anole</name>
    <name type="synonym">American chameleon</name>
    <dbReference type="NCBI Taxonomy" id="28377"/>
    <lineage>
        <taxon>Eukaryota</taxon>
        <taxon>Metazoa</taxon>
        <taxon>Chordata</taxon>
        <taxon>Craniata</taxon>
        <taxon>Vertebrata</taxon>
        <taxon>Euteleostomi</taxon>
        <taxon>Lepidosauria</taxon>
        <taxon>Squamata</taxon>
        <taxon>Bifurcata</taxon>
        <taxon>Unidentata</taxon>
        <taxon>Episquamata</taxon>
        <taxon>Toxicofera</taxon>
        <taxon>Iguania</taxon>
        <taxon>Dactyloidae</taxon>
        <taxon>Anolis</taxon>
    </lineage>
</organism>
<dbReference type="Bgee" id="ENSACAG00000025194">
    <property type="expression patterns" value="Expressed in ovary"/>
</dbReference>
<dbReference type="Proteomes" id="UP000001646">
    <property type="component" value="Chromosome 2"/>
</dbReference>
<reference evidence="6 7" key="1">
    <citation type="submission" date="2009-12" db="EMBL/GenBank/DDBJ databases">
        <title>The Genome Sequence of Anolis carolinensis (Green Anole Lizard).</title>
        <authorList>
            <consortium name="The Genome Sequencing Platform"/>
            <person name="Di Palma F."/>
            <person name="Alfoldi J."/>
            <person name="Heiman D."/>
            <person name="Young S."/>
            <person name="Grabherr M."/>
            <person name="Johnson J."/>
            <person name="Lander E.S."/>
            <person name="Lindblad-Toh K."/>
        </authorList>
    </citation>
    <scope>NUCLEOTIDE SEQUENCE [LARGE SCALE GENOMIC DNA]</scope>
    <source>
        <strain evidence="6 7">JBL SC #1</strain>
    </source>
</reference>
<dbReference type="AlphaFoldDB" id="G1KVM9"/>
<evidence type="ECO:0000259" key="5">
    <source>
        <dbReference type="PROSITE" id="PS00128"/>
    </source>
</evidence>
<dbReference type="GO" id="GO:0003796">
    <property type="term" value="F:lysozyme activity"/>
    <property type="evidence" value="ECO:0000318"/>
    <property type="project" value="GO_Central"/>
</dbReference>
<dbReference type="InterPro" id="IPR019799">
    <property type="entry name" value="Glyco_hydro_22_CS"/>
</dbReference>
<dbReference type="PRINTS" id="PR00137">
    <property type="entry name" value="LYSOZYME"/>
</dbReference>
<reference evidence="6" key="2">
    <citation type="submission" date="2025-08" db="UniProtKB">
        <authorList>
            <consortium name="Ensembl"/>
        </authorList>
    </citation>
    <scope>IDENTIFICATION</scope>
</reference>
<dbReference type="FunFam" id="1.10.530.10:FF:000001">
    <property type="entry name" value="Lysozyme C"/>
    <property type="match status" value="1"/>
</dbReference>
<feature type="chain" id="PRO_5032680059" description="Glycosyl hydrolases family 22 (GH22) domain-containing protein" evidence="4">
    <location>
        <begin position="33"/>
        <end position="172"/>
    </location>
</feature>
<accession>G1KVM9</accession>
<dbReference type="GeneTree" id="ENSGT00940000159227"/>
<dbReference type="eggNOG" id="ENOG502SUHW">
    <property type="taxonomic scope" value="Eukaryota"/>
</dbReference>
<keyword evidence="4" id="KW-0732">Signal</keyword>
<dbReference type="Pfam" id="PF00062">
    <property type="entry name" value="Lys"/>
    <property type="match status" value="1"/>
</dbReference>
<dbReference type="PANTHER" id="PTHR11407">
    <property type="entry name" value="LYSOZYME C"/>
    <property type="match status" value="1"/>
</dbReference>
<feature type="signal peptide" evidence="4">
    <location>
        <begin position="1"/>
        <end position="32"/>
    </location>
</feature>
<comment type="similarity">
    <text evidence="1 3">Belongs to the glycosyl hydrolase 22 family.</text>
</comment>
<evidence type="ECO:0000256" key="1">
    <source>
        <dbReference type="ARBA" id="ARBA00010859"/>
    </source>
</evidence>
<dbReference type="HOGENOM" id="CLU_111620_0_1_1"/>
<dbReference type="Ensembl" id="ENSACAT00000025942.2">
    <property type="protein sequence ID" value="ENSACAP00000018662.2"/>
    <property type="gene ID" value="ENSACAG00000025194.2"/>
</dbReference>
<dbReference type="SUPFAM" id="SSF53955">
    <property type="entry name" value="Lysozyme-like"/>
    <property type="match status" value="1"/>
</dbReference>
<dbReference type="SMART" id="SM00263">
    <property type="entry name" value="LYZ1"/>
    <property type="match status" value="1"/>
</dbReference>
<protein>
    <recommendedName>
        <fullName evidence="5">Glycosyl hydrolases family 22 (GH22) domain-containing protein</fullName>
    </recommendedName>
</protein>
<dbReference type="InterPro" id="IPR001916">
    <property type="entry name" value="Glyco_hydro_22"/>
</dbReference>
<sequence length="172" mass="19444">MDPHPILQAAAVMRVLVFTLALLSSVLVASEAKIIQRCHLAKELNDLGLSQYLGFTLGDWLCTVFHESGFNTDPPVSPTRRKAYGLFRINNSDWCSDGVQPSKNLCNISCSKLIDDDIKDDILCAKKIIKQNGHLKAWPRWAKRCRGKDLSVYVKSCNFEIPIQETKSYETW</sequence>
<dbReference type="PROSITE" id="PS51348">
    <property type="entry name" value="GLYCOSYL_HYDROL_F22_2"/>
    <property type="match status" value="1"/>
</dbReference>
<reference evidence="6" key="3">
    <citation type="submission" date="2025-09" db="UniProtKB">
        <authorList>
            <consortium name="Ensembl"/>
        </authorList>
    </citation>
    <scope>IDENTIFICATION</scope>
</reference>